<dbReference type="SUPFAM" id="SSF54403">
    <property type="entry name" value="Cystatin/monellin"/>
    <property type="match status" value="1"/>
</dbReference>
<dbReference type="InterPro" id="IPR046350">
    <property type="entry name" value="Cystatin_sf"/>
</dbReference>
<feature type="compositionally biased region" description="Low complexity" evidence="1">
    <location>
        <begin position="35"/>
        <end position="57"/>
    </location>
</feature>
<dbReference type="Proteomes" id="UP000030689">
    <property type="component" value="Unassembled WGS sequence"/>
</dbReference>
<dbReference type="NCBIfam" id="TIGR01638">
    <property type="entry name" value="Atha_cystat_rel"/>
    <property type="match status" value="1"/>
</dbReference>
<proteinExistence type="predicted"/>
<dbReference type="AlphaFoldDB" id="V4KYW8"/>
<feature type="compositionally biased region" description="Acidic residues" evidence="1">
    <location>
        <begin position="126"/>
        <end position="141"/>
    </location>
</feature>
<dbReference type="Gramene" id="ESQ36564">
    <property type="protein sequence ID" value="ESQ36564"/>
    <property type="gene ID" value="EUTSA_v10008370mg"/>
</dbReference>
<feature type="region of interest" description="Disordered" evidence="1">
    <location>
        <begin position="1"/>
        <end position="141"/>
    </location>
</feature>
<evidence type="ECO:0008006" key="4">
    <source>
        <dbReference type="Google" id="ProtNLM"/>
    </source>
</evidence>
<evidence type="ECO:0000313" key="3">
    <source>
        <dbReference type="Proteomes" id="UP000030689"/>
    </source>
</evidence>
<name>V4KYW8_EUTSA</name>
<sequence>MAPESRDVDSTEGESNDLETRKSTESMESTDLETTKSTESMESTDLETTKSTESMESTDLETKKSMESTDLETTKSTESMEESTEECRSGYKRKAEMPADSGSSEDEDEMKEEDSCESDQAWGVDSFDDTEYEPDTEDDDDDFEWNRYLRHVYNSRGFKVDREIVPRRPFQGFRPFNFDAPFLPNIDAREYMDNMVKLALDKYNQQNGTNVTCDHIVRVVVKWIIGVKSYITFMARESPHGDLIEYQAKTQWKVWQNHAHPILCRPSPPMKPLPERYLFNPLEKPQERRY</sequence>
<dbReference type="PANTHER" id="PTHR31228:SF23">
    <property type="entry name" value="CYSTATIN_MONELLIN SUPERFAMILY PROTEIN"/>
    <property type="match status" value="1"/>
</dbReference>
<gene>
    <name evidence="2" type="ORF">EUTSA_v10008370mg</name>
</gene>
<dbReference type="OMA" id="IDAREYM"/>
<reference evidence="2 3" key="1">
    <citation type="journal article" date="2013" name="Front. Plant Sci.">
        <title>The Reference Genome of the Halophytic Plant Eutrema salsugineum.</title>
        <authorList>
            <person name="Yang R."/>
            <person name="Jarvis D.E."/>
            <person name="Chen H."/>
            <person name="Beilstein M.A."/>
            <person name="Grimwood J."/>
            <person name="Jenkins J."/>
            <person name="Shu S."/>
            <person name="Prochnik S."/>
            <person name="Xin M."/>
            <person name="Ma C."/>
            <person name="Schmutz J."/>
            <person name="Wing R.A."/>
            <person name="Mitchell-Olds T."/>
            <person name="Schumaker K.S."/>
            <person name="Wang X."/>
        </authorList>
    </citation>
    <scope>NUCLEOTIDE SEQUENCE [LARGE SCALE GENOMIC DNA]</scope>
</reference>
<feature type="compositionally biased region" description="Acidic residues" evidence="1">
    <location>
        <begin position="103"/>
        <end position="117"/>
    </location>
</feature>
<dbReference type="KEGG" id="eus:EUTSA_v10008370mg"/>
<evidence type="ECO:0000256" key="1">
    <source>
        <dbReference type="SAM" id="MobiDB-lite"/>
    </source>
</evidence>
<dbReference type="InterPro" id="IPR006525">
    <property type="entry name" value="Cystatin-related_pln"/>
</dbReference>
<accession>V4KYW8</accession>
<keyword evidence="3" id="KW-1185">Reference proteome</keyword>
<protein>
    <recommendedName>
        <fullName evidence="4">Cystatin domain-containing protein</fullName>
    </recommendedName>
</protein>
<dbReference type="OrthoDB" id="1112063at2759"/>
<dbReference type="STRING" id="72664.V4KYW8"/>
<feature type="compositionally biased region" description="Basic and acidic residues" evidence="1">
    <location>
        <begin position="60"/>
        <end position="75"/>
    </location>
</feature>
<dbReference type="Gene3D" id="3.10.450.10">
    <property type="match status" value="1"/>
</dbReference>
<dbReference type="eggNOG" id="ENOG502RRHW">
    <property type="taxonomic scope" value="Eukaryota"/>
</dbReference>
<organism evidence="2 3">
    <name type="scientific">Eutrema salsugineum</name>
    <name type="common">Saltwater cress</name>
    <name type="synonym">Sisymbrium salsugineum</name>
    <dbReference type="NCBI Taxonomy" id="72664"/>
    <lineage>
        <taxon>Eukaryota</taxon>
        <taxon>Viridiplantae</taxon>
        <taxon>Streptophyta</taxon>
        <taxon>Embryophyta</taxon>
        <taxon>Tracheophyta</taxon>
        <taxon>Spermatophyta</taxon>
        <taxon>Magnoliopsida</taxon>
        <taxon>eudicotyledons</taxon>
        <taxon>Gunneridae</taxon>
        <taxon>Pentapetalae</taxon>
        <taxon>rosids</taxon>
        <taxon>malvids</taxon>
        <taxon>Brassicales</taxon>
        <taxon>Brassicaceae</taxon>
        <taxon>Eutremeae</taxon>
        <taxon>Eutrema</taxon>
    </lineage>
</organism>
<feature type="compositionally biased region" description="Basic and acidic residues" evidence="1">
    <location>
        <begin position="85"/>
        <end position="97"/>
    </location>
</feature>
<dbReference type="EMBL" id="KI517683">
    <property type="protein sequence ID" value="ESQ36564.1"/>
    <property type="molecule type" value="Genomic_DNA"/>
</dbReference>
<dbReference type="PANTHER" id="PTHR31228">
    <property type="entry name" value="CYSTATIN/MONELLIN SUPERFAMILY PROTEIN"/>
    <property type="match status" value="1"/>
</dbReference>
<evidence type="ECO:0000313" key="2">
    <source>
        <dbReference type="EMBL" id="ESQ36564.1"/>
    </source>
</evidence>